<gene>
    <name evidence="2" type="ORF">NF717_12540</name>
</gene>
<feature type="transmembrane region" description="Helical" evidence="1">
    <location>
        <begin position="37"/>
        <end position="55"/>
    </location>
</feature>
<feature type="non-terminal residue" evidence="2">
    <location>
        <position position="68"/>
    </location>
</feature>
<keyword evidence="3" id="KW-1185">Reference proteome</keyword>
<evidence type="ECO:0000313" key="2">
    <source>
        <dbReference type="EMBL" id="MDG6146463.1"/>
    </source>
</evidence>
<accession>A0A9X4P305</accession>
<keyword evidence="1" id="KW-1133">Transmembrane helix</keyword>
<reference evidence="2" key="1">
    <citation type="submission" date="2022-06" db="EMBL/GenBank/DDBJ databases">
        <title>Lactococcus from bovine mastitis in China.</title>
        <authorList>
            <person name="Lin Y."/>
            <person name="Han B."/>
        </authorList>
    </citation>
    <scope>NUCLEOTIDE SEQUENCE</scope>
    <source>
        <strain evidence="2">Ningxia-I-26</strain>
    </source>
</reference>
<sequence>MSKSSEALALPHARLKDTRLDGALRASAWVERQAPRLLVAAMAAYVLILFAASVYKYEHFGQGYDQVD</sequence>
<proteinExistence type="predicted"/>
<comment type="caution">
    <text evidence="2">The sequence shown here is derived from an EMBL/GenBank/DDBJ whole genome shotgun (WGS) entry which is preliminary data.</text>
</comment>
<evidence type="ECO:0000256" key="1">
    <source>
        <dbReference type="SAM" id="Phobius"/>
    </source>
</evidence>
<dbReference type="RefSeq" id="WP_279369246.1">
    <property type="nucleotide sequence ID" value="NZ_JAMWFV010000275.1"/>
</dbReference>
<name>A0A9X4P305_9LACT</name>
<keyword evidence="1" id="KW-0812">Transmembrane</keyword>
<dbReference type="EMBL" id="JAMWFV010000275">
    <property type="protein sequence ID" value="MDG6146463.1"/>
    <property type="molecule type" value="Genomic_DNA"/>
</dbReference>
<dbReference type="AlphaFoldDB" id="A0A9X4P305"/>
<evidence type="ECO:0000313" key="3">
    <source>
        <dbReference type="Proteomes" id="UP001153199"/>
    </source>
</evidence>
<organism evidence="2 3">
    <name type="scientific">Lactococcus formosensis</name>
    <dbReference type="NCBI Taxonomy" id="1281486"/>
    <lineage>
        <taxon>Bacteria</taxon>
        <taxon>Bacillati</taxon>
        <taxon>Bacillota</taxon>
        <taxon>Bacilli</taxon>
        <taxon>Lactobacillales</taxon>
        <taxon>Streptococcaceae</taxon>
        <taxon>Lactococcus</taxon>
    </lineage>
</organism>
<dbReference type="Proteomes" id="UP001153199">
    <property type="component" value="Unassembled WGS sequence"/>
</dbReference>
<protein>
    <submittedName>
        <fullName evidence="2">Uncharacterized protein</fullName>
    </submittedName>
</protein>
<keyword evidence="1" id="KW-0472">Membrane</keyword>